<dbReference type="VEuPathDB" id="FungiDB:T551_05055"/>
<keyword evidence="10" id="KW-1185">Reference proteome</keyword>
<dbReference type="Proteomes" id="UP000053447">
    <property type="component" value="Unassembled WGS sequence"/>
</dbReference>
<comment type="caution">
    <text evidence="9">The sequence shown here is derived from an EMBL/GenBank/DDBJ whole genome shotgun (WGS) entry which is preliminary data.</text>
</comment>
<dbReference type="GO" id="GO:0005634">
    <property type="term" value="C:nucleus"/>
    <property type="evidence" value="ECO:0007669"/>
    <property type="project" value="EnsemblFungi"/>
</dbReference>
<reference evidence="10" key="1">
    <citation type="journal article" date="2016" name="Nat. Commun.">
        <title>Genome analysis of three Pneumocystis species reveals adaptation mechanisms to life exclusively in mammalian hosts.</title>
        <authorList>
            <person name="Ma L."/>
            <person name="Chen Z."/>
            <person name="Huang D.W."/>
            <person name="Kutty G."/>
            <person name="Ishihara M."/>
            <person name="Wang H."/>
            <person name="Abouelleil A."/>
            <person name="Bishop L."/>
            <person name="Davey E."/>
            <person name="Deng R."/>
            <person name="Deng X."/>
            <person name="Fan L."/>
            <person name="Fantoni G."/>
            <person name="Fitzgerald M."/>
            <person name="Gogineni E."/>
            <person name="Goldberg J.M."/>
            <person name="Handley G."/>
            <person name="Hu X."/>
            <person name="Huber C."/>
            <person name="Jiao X."/>
            <person name="Jones K."/>
            <person name="Levin J.Z."/>
            <person name="Liu Y."/>
            <person name="Macdonald P."/>
            <person name="Melnikov A."/>
            <person name="Raley C."/>
            <person name="Sassi M."/>
            <person name="Sherman B.T."/>
            <person name="Song X."/>
            <person name="Sykes S."/>
            <person name="Tran B."/>
            <person name="Walsh L."/>
            <person name="Xia Y."/>
            <person name="Yang J."/>
            <person name="Young S."/>
            <person name="Zeng Q."/>
            <person name="Zheng X."/>
            <person name="Stephens R."/>
            <person name="Nusbaum C."/>
            <person name="Birren B.W."/>
            <person name="Azadi P."/>
            <person name="Lempicki R.A."/>
            <person name="Cuomo C.A."/>
            <person name="Kovacs J.A."/>
        </authorList>
    </citation>
    <scope>NUCLEOTIDE SEQUENCE [LARGE SCALE GENOMIC DNA]</scope>
    <source>
        <strain evidence="10">RU7</strain>
    </source>
</reference>
<feature type="domain" description="Nuclear condensin complex subunit 3 C-terminal" evidence="8">
    <location>
        <begin position="510"/>
        <end position="792"/>
    </location>
</feature>
<name>A0A0W4ZUB2_PNEJ7</name>
<dbReference type="InterPro" id="IPR025977">
    <property type="entry name" value="Cnd3_C"/>
</dbReference>
<dbReference type="GO" id="GO:0007076">
    <property type="term" value="P:mitotic chromosome condensation"/>
    <property type="evidence" value="ECO:0007669"/>
    <property type="project" value="EnsemblFungi"/>
</dbReference>
<dbReference type="GO" id="GO:0016887">
    <property type="term" value="F:ATP hydrolysis activity"/>
    <property type="evidence" value="ECO:0007669"/>
    <property type="project" value="EnsemblFungi"/>
</dbReference>
<dbReference type="GO" id="GO:0005737">
    <property type="term" value="C:cytoplasm"/>
    <property type="evidence" value="ECO:0007669"/>
    <property type="project" value="EnsemblFungi"/>
</dbReference>
<dbReference type="GeneID" id="28942329"/>
<dbReference type="EMBL" id="LFWA01000003">
    <property type="protein sequence ID" value="KTW31957.1"/>
    <property type="molecule type" value="Genomic_DNA"/>
</dbReference>
<dbReference type="SUPFAM" id="SSF48371">
    <property type="entry name" value="ARM repeat"/>
    <property type="match status" value="1"/>
</dbReference>
<dbReference type="InterPro" id="IPR027165">
    <property type="entry name" value="CND3"/>
</dbReference>
<evidence type="ECO:0000313" key="9">
    <source>
        <dbReference type="EMBL" id="KTW31957.1"/>
    </source>
</evidence>
<dbReference type="OrthoDB" id="27187at2759"/>
<keyword evidence="6" id="KW-0226">DNA condensation</keyword>
<comment type="similarity">
    <text evidence="2">Belongs to the CND3 (condensin subunit 3) family.</text>
</comment>
<keyword evidence="5" id="KW-0498">Mitosis</keyword>
<dbReference type="eggNOG" id="KOG1155">
    <property type="taxonomic scope" value="Eukaryota"/>
</dbReference>
<dbReference type="GO" id="GO:0000793">
    <property type="term" value="C:condensed chromosome"/>
    <property type="evidence" value="ECO:0007669"/>
    <property type="project" value="TreeGrafter"/>
</dbReference>
<evidence type="ECO:0000256" key="6">
    <source>
        <dbReference type="ARBA" id="ARBA00023067"/>
    </source>
</evidence>
<evidence type="ECO:0000256" key="2">
    <source>
        <dbReference type="ARBA" id="ARBA00006533"/>
    </source>
</evidence>
<accession>A0A0W4ZUB2</accession>
<organism evidence="9 10">
    <name type="scientific">Pneumocystis jirovecii (strain RU7)</name>
    <name type="common">Human pneumocystis pneumonia agent</name>
    <dbReference type="NCBI Taxonomy" id="1408657"/>
    <lineage>
        <taxon>Eukaryota</taxon>
        <taxon>Fungi</taxon>
        <taxon>Dikarya</taxon>
        <taxon>Ascomycota</taxon>
        <taxon>Taphrinomycotina</taxon>
        <taxon>Pneumocystomycetes</taxon>
        <taxon>Pneumocystaceae</taxon>
        <taxon>Pneumocystis</taxon>
    </lineage>
</organism>
<dbReference type="InterPro" id="IPR011989">
    <property type="entry name" value="ARM-like"/>
</dbReference>
<gene>
    <name evidence="9" type="ORF">T551_05055</name>
</gene>
<comment type="subcellular location">
    <subcellularLocation>
        <location evidence="1">Chromosome</location>
    </subcellularLocation>
</comment>
<evidence type="ECO:0000256" key="7">
    <source>
        <dbReference type="ARBA" id="ARBA00023306"/>
    </source>
</evidence>
<dbReference type="Pfam" id="PF12719">
    <property type="entry name" value="Cnd3"/>
    <property type="match status" value="1"/>
</dbReference>
<protein>
    <recommendedName>
        <fullName evidence="8">Nuclear condensin complex subunit 3 C-terminal domain-containing protein</fullName>
    </recommendedName>
</protein>
<evidence type="ECO:0000256" key="1">
    <source>
        <dbReference type="ARBA" id="ARBA00004286"/>
    </source>
</evidence>
<dbReference type="InterPro" id="IPR016024">
    <property type="entry name" value="ARM-type_fold"/>
</dbReference>
<dbReference type="eggNOG" id="KOG2025">
    <property type="taxonomic scope" value="Eukaryota"/>
</dbReference>
<evidence type="ECO:0000259" key="8">
    <source>
        <dbReference type="Pfam" id="PF12719"/>
    </source>
</evidence>
<evidence type="ECO:0000313" key="10">
    <source>
        <dbReference type="Proteomes" id="UP000053447"/>
    </source>
</evidence>
<dbReference type="GO" id="GO:1990814">
    <property type="term" value="F:DNA/DNA annealing activity"/>
    <property type="evidence" value="ECO:0007669"/>
    <property type="project" value="EnsemblFungi"/>
</dbReference>
<evidence type="ECO:0000256" key="4">
    <source>
        <dbReference type="ARBA" id="ARBA00022618"/>
    </source>
</evidence>
<dbReference type="PANTHER" id="PTHR14418">
    <property type="entry name" value="CONDENSIN COMPLEX SUBUNIT 3-RELATED"/>
    <property type="match status" value="1"/>
</dbReference>
<dbReference type="GO" id="GO:0003690">
    <property type="term" value="F:double-stranded DNA binding"/>
    <property type="evidence" value="ECO:0007669"/>
    <property type="project" value="EnsemblFungi"/>
</dbReference>
<dbReference type="GO" id="GO:0000796">
    <property type="term" value="C:condensin complex"/>
    <property type="evidence" value="ECO:0007669"/>
    <property type="project" value="EnsemblFungi"/>
</dbReference>
<dbReference type="RefSeq" id="XP_018230649.1">
    <property type="nucleotide sequence ID" value="XM_018376024.1"/>
</dbReference>
<sequence>MGLTRRPMGEGVRQREYIHGGAPEVGEFSETYPRRRGGEGILPLKKNELTADRVIKFCGHYIQHIREKSMENNEWVLKGGEEVEETMDSRLIRRLLDELLVGLESKDKCVRLRVCQMITLIVNCMDEIDDDLFEQLKKALAKRLRDKEASIRVQAVIAASRLQNAEEDINDDIIKKTFLQLIQHDPNAEVRRSVILNLEKNEKTLPFIIERARDTDSINRRTIFSRTLPEMGDFRLLSISKREKILKWGIKDRNDQVRKAAVKMFSTIWIEHVNNNLLELLERLDVINSKIAEDAMNHFFSMRTDVVKTIIFDNNFWENITPESAFLVRCWNDFCFKEGYSYLIEERIPEISQQALYIEKILENFQHDTEESKQELEFIFKQFLLIIKTTDLSDEMGRKKIFNILRNNIPNHVFSENLITHMVEVFRKITSDEKTFVKLLAEMIVNLLDSLNEQTNKVKKYAEDDTKSDDSFVSVVSNQENIPLFKSVDSIIKEEMENPNGGHKTFVIFRCLCLTQAMLENIEKNFRNNFEFIEILNNLIVPSVRSHNASIREKGLRCLGLCCLLDKQFARENLILFCHCLVKGHDSLQVEALKIITDIFMCYKYDVFDGSSINLQSIQSLFEQILQNTLNIDMTATAVEAVSKLMLTSFFDDPKLLKILIILYFDPKTSSNLNLRQILTYFIPVYCYSSPKNQFYLQEIFVSTLHKLLQIFDDLDDDIEPIPFSQIVLQMMDWVDPKKQINPDISKNQSGHTKENKDIHLYLAKDICTQISESYNKEERRTLCTLLNKLHITSTSNHELTDSLQKIVLKLLKVLYTINIRISNIFKENNSLDSFAKNSLNKFFTTLCKLLEFKETNYTSIETFK</sequence>
<dbReference type="AlphaFoldDB" id="A0A0W4ZUB2"/>
<evidence type="ECO:0000256" key="5">
    <source>
        <dbReference type="ARBA" id="ARBA00022776"/>
    </source>
</evidence>
<dbReference type="GO" id="GO:0051301">
    <property type="term" value="P:cell division"/>
    <property type="evidence" value="ECO:0007669"/>
    <property type="project" value="UniProtKB-KW"/>
</dbReference>
<dbReference type="Gene3D" id="1.25.10.10">
    <property type="entry name" value="Leucine-rich Repeat Variant"/>
    <property type="match status" value="1"/>
</dbReference>
<keyword evidence="3" id="KW-0158">Chromosome</keyword>
<proteinExistence type="inferred from homology"/>
<evidence type="ECO:0000256" key="3">
    <source>
        <dbReference type="ARBA" id="ARBA00022454"/>
    </source>
</evidence>
<keyword evidence="7" id="KW-0131">Cell cycle</keyword>
<dbReference type="PANTHER" id="PTHR14418:SF5">
    <property type="entry name" value="CONDENSIN COMPLEX SUBUNIT 3"/>
    <property type="match status" value="1"/>
</dbReference>
<dbReference type="STRING" id="1408657.A0A0W4ZUB2"/>
<keyword evidence="4" id="KW-0132">Cell division</keyword>